<dbReference type="Proteomes" id="UP000466799">
    <property type="component" value="Unassembled WGS sequence"/>
</dbReference>
<evidence type="ECO:0000313" key="2">
    <source>
        <dbReference type="Proteomes" id="UP000466799"/>
    </source>
</evidence>
<dbReference type="AlphaFoldDB" id="A0A843R1V4"/>
<evidence type="ECO:0000313" key="1">
    <source>
        <dbReference type="EMBL" id="MPQ35081.1"/>
    </source>
</evidence>
<reference evidence="1 2" key="1">
    <citation type="submission" date="2019-10" db="EMBL/GenBank/DDBJ databases">
        <title>Genome Sequencing and assembly of Lactobacillus fermentum I2, a lactic acid bacteria.</title>
        <authorList>
            <person name="Lopes L.S."/>
            <person name="Persinoti G.F."/>
            <person name="Riano-Pachon D.M."/>
            <person name="Labate C.A."/>
        </authorList>
    </citation>
    <scope>NUCLEOTIDE SEQUENCE [LARGE SCALE GENOMIC DNA]</scope>
    <source>
        <strain evidence="1 2">I2</strain>
    </source>
</reference>
<organism evidence="1 2">
    <name type="scientific">Limosilactobacillus fermentum</name>
    <name type="common">Lactobacillus fermentum</name>
    <dbReference type="NCBI Taxonomy" id="1613"/>
    <lineage>
        <taxon>Bacteria</taxon>
        <taxon>Bacillati</taxon>
        <taxon>Bacillota</taxon>
        <taxon>Bacilli</taxon>
        <taxon>Lactobacillales</taxon>
        <taxon>Lactobacillaceae</taxon>
        <taxon>Limosilactobacillus</taxon>
    </lineage>
</organism>
<comment type="caution">
    <text evidence="1">The sequence shown here is derived from an EMBL/GenBank/DDBJ whole genome shotgun (WGS) entry which is preliminary data.</text>
</comment>
<gene>
    <name evidence="1" type="ORF">GC247_04035</name>
</gene>
<protein>
    <recommendedName>
        <fullName evidence="3">Virulence protein</fullName>
    </recommendedName>
</protein>
<proteinExistence type="predicted"/>
<name>A0A843R1V4_LIMFE</name>
<accession>A0A843R1V4</accession>
<evidence type="ECO:0008006" key="3">
    <source>
        <dbReference type="Google" id="ProtNLM"/>
    </source>
</evidence>
<dbReference type="EMBL" id="WHJL01000022">
    <property type="protein sequence ID" value="MPQ35081.1"/>
    <property type="molecule type" value="Genomic_DNA"/>
</dbReference>
<sequence>MQQEFNATGKERKKLVEAISNFTQQKAEYQYTPTYAYKIGKYTVNKYGTLIAPSISTELMSYLKGLGFKPEPAAIQLNISFNRNQFTETALTNLKQLLWAKGSLIQHALNAPSLSIKEDKETIQLTGFPKVVPEKAFAYQQFINHLVDYAKGRKRVNVQPREYDNERYSFRCFLLRLGFIGKEYKETRRILLERLSGNTAFLHPEEVN</sequence>
<dbReference type="RefSeq" id="WP_152728540.1">
    <property type="nucleotide sequence ID" value="NZ_WHJL01000022.1"/>
</dbReference>